<proteinExistence type="predicted"/>
<evidence type="ECO:0000313" key="1">
    <source>
        <dbReference type="EMBL" id="DAD86523.1"/>
    </source>
</evidence>
<protein>
    <submittedName>
        <fullName evidence="1">Uncharacterized protein</fullName>
    </submittedName>
</protein>
<name>A0A8S5MX93_9CAUD</name>
<accession>A0A8S5MX93</accession>
<reference evidence="1" key="1">
    <citation type="journal article" date="2021" name="Proc. Natl. Acad. Sci. U.S.A.">
        <title>A Catalog of Tens of Thousands of Viruses from Human Metagenomes Reveals Hidden Associations with Chronic Diseases.</title>
        <authorList>
            <person name="Tisza M.J."/>
            <person name="Buck C.B."/>
        </authorList>
    </citation>
    <scope>NUCLEOTIDE SEQUENCE</scope>
    <source>
        <strain evidence="1">Ctu1h4</strain>
    </source>
</reference>
<dbReference type="EMBL" id="BK015001">
    <property type="protein sequence ID" value="DAD86523.1"/>
    <property type="molecule type" value="Genomic_DNA"/>
</dbReference>
<sequence length="193" mass="21870">MDYGNSPQDLLLRVASEKAAVYGISWRKRGEAFSIVPNVARKVDRLGAPGAGDTELDTRMDLVNYLALYVGWTWRNIVGSYTAHAPSLVARPAKMGDLDYETGANYDVAAAAQVIERCPNIPDSTETDKQLIKMIQLNLEELCDEVLSRERSIEHSLNLLAWLLRNAWELYRSEWNRAVERHDRDAYPDPCPF</sequence>
<organism evidence="1">
    <name type="scientific">Siphoviridae sp. ctu1h4</name>
    <dbReference type="NCBI Taxonomy" id="2826499"/>
    <lineage>
        <taxon>Viruses</taxon>
        <taxon>Duplodnaviria</taxon>
        <taxon>Heunggongvirae</taxon>
        <taxon>Uroviricota</taxon>
        <taxon>Caudoviricetes</taxon>
    </lineage>
</organism>